<name>A0A1G4X8M0_9ENTR</name>
<gene>
    <name evidence="4" type="ORF">SAMN02927897_00033</name>
</gene>
<reference evidence="4 5" key="1">
    <citation type="submission" date="2016-10" db="EMBL/GenBank/DDBJ databases">
        <authorList>
            <person name="Varghese N."/>
            <person name="Submissions S."/>
        </authorList>
    </citation>
    <scope>NUCLEOTIDE SEQUENCE [LARGE SCALE GENOMIC DNA]</scope>
    <source>
        <strain evidence="4 5">CGMCC 1.12102</strain>
    </source>
</reference>
<dbReference type="InterPro" id="IPR011006">
    <property type="entry name" value="CheY-like_superfamily"/>
</dbReference>
<sequence>MTHTLRIAIVDDEPSVRSGLSNLLQSAGYATLTFASAEAFLNDGSAQRQTALVIADIKLKGMSGAALYEKLQRSPCPPPLIFISGHDDETWQRFAGQPGAVAFLHKPIDIDMLLDHISRTLAGGEETP</sequence>
<dbReference type="SMART" id="SM00448">
    <property type="entry name" value="REC"/>
    <property type="match status" value="1"/>
</dbReference>
<dbReference type="InterPro" id="IPR001789">
    <property type="entry name" value="Sig_transdc_resp-reg_receiver"/>
</dbReference>
<dbReference type="Pfam" id="PF00072">
    <property type="entry name" value="Response_reg"/>
    <property type="match status" value="1"/>
</dbReference>
<proteinExistence type="predicted"/>
<dbReference type="RefSeq" id="WP_017456790.1">
    <property type="nucleotide sequence ID" value="NZ_CP016337.1"/>
</dbReference>
<dbReference type="PANTHER" id="PTHR44591:SF25">
    <property type="entry name" value="CHEMOTAXIS TWO-COMPONENT RESPONSE REGULATOR"/>
    <property type="match status" value="1"/>
</dbReference>
<feature type="domain" description="Response regulatory" evidence="3">
    <location>
        <begin position="6"/>
        <end position="121"/>
    </location>
</feature>
<evidence type="ECO:0000256" key="2">
    <source>
        <dbReference type="PROSITE-ProRule" id="PRU00169"/>
    </source>
</evidence>
<accession>A0A1G4X8M0</accession>
<comment type="caution">
    <text evidence="4">The sequence shown here is derived from an EMBL/GenBank/DDBJ whole genome shotgun (WGS) entry which is preliminary data.</text>
</comment>
<dbReference type="EMBL" id="FMUI01000002">
    <property type="protein sequence ID" value="SCX37557.1"/>
    <property type="molecule type" value="Genomic_DNA"/>
</dbReference>
<evidence type="ECO:0000259" key="3">
    <source>
        <dbReference type="PROSITE" id="PS50110"/>
    </source>
</evidence>
<dbReference type="AlphaFoldDB" id="A0A1G4X8M0"/>
<keyword evidence="1 2" id="KW-0597">Phosphoprotein</keyword>
<evidence type="ECO:0000313" key="4">
    <source>
        <dbReference type="EMBL" id="SCX37557.1"/>
    </source>
</evidence>
<dbReference type="InterPro" id="IPR050595">
    <property type="entry name" value="Bact_response_regulator"/>
</dbReference>
<dbReference type="Proteomes" id="UP000183569">
    <property type="component" value="Unassembled WGS sequence"/>
</dbReference>
<evidence type="ECO:0000313" key="5">
    <source>
        <dbReference type="Proteomes" id="UP000183569"/>
    </source>
</evidence>
<evidence type="ECO:0000256" key="1">
    <source>
        <dbReference type="ARBA" id="ARBA00022553"/>
    </source>
</evidence>
<feature type="modified residue" description="4-aspartylphosphate" evidence="2">
    <location>
        <position position="56"/>
    </location>
</feature>
<dbReference type="PANTHER" id="PTHR44591">
    <property type="entry name" value="STRESS RESPONSE REGULATOR PROTEIN 1"/>
    <property type="match status" value="1"/>
</dbReference>
<dbReference type="Gene3D" id="3.40.50.2300">
    <property type="match status" value="1"/>
</dbReference>
<dbReference type="GeneID" id="23844725"/>
<protein>
    <submittedName>
        <fullName evidence="4">Response regulator receiver domain-containing protein</fullName>
    </submittedName>
</protein>
<dbReference type="PROSITE" id="PS50110">
    <property type="entry name" value="RESPONSE_REGULATORY"/>
    <property type="match status" value="1"/>
</dbReference>
<organism evidence="4 5">
    <name type="scientific">Kosakonia sacchari</name>
    <dbReference type="NCBI Taxonomy" id="1158459"/>
    <lineage>
        <taxon>Bacteria</taxon>
        <taxon>Pseudomonadati</taxon>
        <taxon>Pseudomonadota</taxon>
        <taxon>Gammaproteobacteria</taxon>
        <taxon>Enterobacterales</taxon>
        <taxon>Enterobacteriaceae</taxon>
        <taxon>Kosakonia</taxon>
    </lineage>
</organism>
<dbReference type="SUPFAM" id="SSF52172">
    <property type="entry name" value="CheY-like"/>
    <property type="match status" value="1"/>
</dbReference>
<dbReference type="GO" id="GO:0000160">
    <property type="term" value="P:phosphorelay signal transduction system"/>
    <property type="evidence" value="ECO:0007669"/>
    <property type="project" value="InterPro"/>
</dbReference>